<dbReference type="EMBL" id="JAUOPB010000004">
    <property type="protein sequence ID" value="MDO6422180.1"/>
    <property type="molecule type" value="Genomic_DNA"/>
</dbReference>
<evidence type="ECO:0000313" key="2">
    <source>
        <dbReference type="Proteomes" id="UP001169760"/>
    </source>
</evidence>
<reference evidence="1" key="1">
    <citation type="submission" date="2023-07" db="EMBL/GenBank/DDBJ databases">
        <title>Genome content predicts the carbon catabolic preferences of heterotrophic bacteria.</title>
        <authorList>
            <person name="Gralka M."/>
        </authorList>
    </citation>
    <scope>NUCLEOTIDE SEQUENCE</scope>
    <source>
        <strain evidence="1">I3M17_2</strain>
    </source>
</reference>
<dbReference type="AlphaFoldDB" id="A0AAW7X4D0"/>
<name>A0AAW7X4D0_9GAMM</name>
<sequence>MMSVVQFALETEQVKSQLVAKIEESAAYKTKLGESVNFLKTIKTRLKETSNSYSGLRKKHDELELQHNNLKPDNQQLKAESAIKEEKIVDLIGEPDRLARRMKYCSETWTNSS</sequence>
<organism evidence="1 2">
    <name type="scientific">Saccharophagus degradans</name>
    <dbReference type="NCBI Taxonomy" id="86304"/>
    <lineage>
        <taxon>Bacteria</taxon>
        <taxon>Pseudomonadati</taxon>
        <taxon>Pseudomonadota</taxon>
        <taxon>Gammaproteobacteria</taxon>
        <taxon>Cellvibrionales</taxon>
        <taxon>Cellvibrionaceae</taxon>
        <taxon>Saccharophagus</taxon>
    </lineage>
</organism>
<proteinExistence type="predicted"/>
<evidence type="ECO:0000313" key="1">
    <source>
        <dbReference type="EMBL" id="MDO6422180.1"/>
    </source>
</evidence>
<comment type="caution">
    <text evidence="1">The sequence shown here is derived from an EMBL/GenBank/DDBJ whole genome shotgun (WGS) entry which is preliminary data.</text>
</comment>
<dbReference type="Proteomes" id="UP001169760">
    <property type="component" value="Unassembled WGS sequence"/>
</dbReference>
<gene>
    <name evidence="1" type="ORF">Q4521_06825</name>
</gene>
<dbReference type="RefSeq" id="WP_216062482.1">
    <property type="nucleotide sequence ID" value="NZ_JAHKPP010000002.1"/>
</dbReference>
<protein>
    <submittedName>
        <fullName evidence="1">Uncharacterized protein</fullName>
    </submittedName>
</protein>
<accession>A0AAW7X4D0</accession>